<accession>A0ACB5RI59</accession>
<protein>
    <submittedName>
        <fullName evidence="1">Uncharacterized protein</fullName>
    </submittedName>
</protein>
<comment type="caution">
    <text evidence="1">The sequence shown here is derived from an EMBL/GenBank/DDBJ whole genome shotgun (WGS) entry which is preliminary data.</text>
</comment>
<dbReference type="Proteomes" id="UP001058074">
    <property type="component" value="Unassembled WGS sequence"/>
</dbReference>
<proteinExistence type="predicted"/>
<organism evidence="1 2">
    <name type="scientific">Inconstantimicrobium mannanitabidum</name>
    <dbReference type="NCBI Taxonomy" id="1604901"/>
    <lineage>
        <taxon>Bacteria</taxon>
        <taxon>Bacillati</taxon>
        <taxon>Bacillota</taxon>
        <taxon>Clostridia</taxon>
        <taxon>Eubacteriales</taxon>
        <taxon>Clostridiaceae</taxon>
        <taxon>Inconstantimicrobium</taxon>
    </lineage>
</organism>
<gene>
    <name evidence="1" type="ORF">rsdtw13_38030</name>
</gene>
<name>A0ACB5RI59_9CLOT</name>
<keyword evidence="2" id="KW-1185">Reference proteome</keyword>
<dbReference type="EMBL" id="BROD01000001">
    <property type="protein sequence ID" value="GKX68545.1"/>
    <property type="molecule type" value="Genomic_DNA"/>
</dbReference>
<evidence type="ECO:0000313" key="2">
    <source>
        <dbReference type="Proteomes" id="UP001058074"/>
    </source>
</evidence>
<evidence type="ECO:0000313" key="1">
    <source>
        <dbReference type="EMBL" id="GKX68545.1"/>
    </source>
</evidence>
<reference evidence="1" key="1">
    <citation type="journal article" date="2025" name="Int. J. Syst. Evol. Microbiol.">
        <title>Inconstantimicrobium mannanitabidum sp. nov., a novel member of the family Clostridiaceae isolated from anoxic soil under the treatment of reductive soil disinfestation.</title>
        <authorList>
            <person name="Ueki A."/>
            <person name="Tonouchi A."/>
            <person name="Honma S."/>
            <person name="Kaku N."/>
            <person name="Ueki K."/>
        </authorList>
    </citation>
    <scope>NUCLEOTIDE SEQUENCE</scope>
    <source>
        <strain evidence="1">TW13</strain>
    </source>
</reference>
<sequence length="297" mass="34719">MFGLFKKKHKQQVELEQNIDILPEEEKIEDEKVFALYLLFHKSFVVDKEAVIKTISEIDNSKVNIDFEYDLDGKDALLCNVKINDDLFQLVGLDAPLPEEIYNYTVNCAYGNEVELKRMRDHKYHIIAFYKGNSKDQMHIFNAYSKLAYGFLQYDLLGMANPYSWNSIIPSLIKEMVEDDEAKELISIPAMMVWRSFVKVPYNDGVWFVTKGNNLYDIYEYAYYGTIEETGEVYNLFENIFNYVYESKAEILAGHTMEMEGDIYMKFRNVYELENILNGDGIGTLVIEKISKNEINR</sequence>